<dbReference type="PANTHER" id="PTHR40074:SF2">
    <property type="entry name" value="O-ACETYLTRANSFERASE WECH"/>
    <property type="match status" value="1"/>
</dbReference>
<evidence type="ECO:0000256" key="5">
    <source>
        <dbReference type="ARBA" id="ARBA00023136"/>
    </source>
</evidence>
<proteinExistence type="predicted"/>
<dbReference type="RefSeq" id="WP_048039692.1">
    <property type="nucleotide sequence ID" value="NZ_CP009512.1"/>
</dbReference>
<feature type="transmembrane region" description="Helical" evidence="6">
    <location>
        <begin position="330"/>
        <end position="349"/>
    </location>
</feature>
<dbReference type="STRING" id="213585.MSMAS_2584"/>
<gene>
    <name evidence="8" type="ORF">MSMAS_2584</name>
</gene>
<sequence>MMNAISNKLLIKRDESFDALRGIAIIAVVAIHASGYIFGSEVVSSASNDFNVAFLYRQILNFAVPVFLFISGYWMSNKKVDSFEGYKQFLIQRLKRIVIPYLFWSIFILSFVTTRTQVFDAQEILFKLLTGGAIGPYYFIILIVQFYMLTPIFQRVNKNLYGFILILLINFLSLSFSYITRLYFGSSFFSSLSVYAMPFYAWIIFYELGLIYRNFDKYKISNHAATLIVISIIFALAMSLFEAKIVFTKYNNLEFATSAVKFSSFLYSGCFITGFLYIRQKVSKWPNLLISLGNYSFGIYLIHIPVLWALVDFLKDTIFRDGINYIIQPVFQLIVVFMTIIICCVFIFTSKKILPTNIHNTLLGF</sequence>
<feature type="transmembrane region" description="Helical" evidence="6">
    <location>
        <begin position="59"/>
        <end position="76"/>
    </location>
</feature>
<feature type="transmembrane region" description="Helical" evidence="6">
    <location>
        <begin position="224"/>
        <end position="247"/>
    </location>
</feature>
<feature type="transmembrane region" description="Helical" evidence="6">
    <location>
        <begin position="124"/>
        <end position="148"/>
    </location>
</feature>
<protein>
    <submittedName>
        <fullName evidence="8">Integral membrane protein</fullName>
    </submittedName>
</protein>
<evidence type="ECO:0000256" key="2">
    <source>
        <dbReference type="ARBA" id="ARBA00022475"/>
    </source>
</evidence>
<feature type="transmembrane region" description="Helical" evidence="6">
    <location>
        <begin position="259"/>
        <end position="278"/>
    </location>
</feature>
<dbReference type="Proteomes" id="UP000033097">
    <property type="component" value="Chromosome"/>
</dbReference>
<accession>A0A0E3RLG7</accession>
<feature type="transmembrane region" description="Helical" evidence="6">
    <location>
        <begin position="192"/>
        <end position="212"/>
    </location>
</feature>
<feature type="transmembrane region" description="Helical" evidence="6">
    <location>
        <begin position="20"/>
        <end position="39"/>
    </location>
</feature>
<keyword evidence="5 6" id="KW-0472">Membrane</keyword>
<organism evidence="8 9">
    <name type="scientific">Methanosarcina mazei S-6</name>
    <dbReference type="NCBI Taxonomy" id="213585"/>
    <lineage>
        <taxon>Archaea</taxon>
        <taxon>Methanobacteriati</taxon>
        <taxon>Methanobacteriota</taxon>
        <taxon>Stenosarchaea group</taxon>
        <taxon>Methanomicrobia</taxon>
        <taxon>Methanosarcinales</taxon>
        <taxon>Methanosarcinaceae</taxon>
        <taxon>Methanosarcina</taxon>
    </lineage>
</organism>
<reference evidence="8 9" key="1">
    <citation type="submission" date="2014-07" db="EMBL/GenBank/DDBJ databases">
        <title>Methanogenic archaea and the global carbon cycle.</title>
        <authorList>
            <person name="Henriksen J.R."/>
            <person name="Luke J."/>
            <person name="Reinhart S."/>
            <person name="Benedict M.N."/>
            <person name="Youngblut N.D."/>
            <person name="Metcalf M.E."/>
            <person name="Whitaker R.J."/>
            <person name="Metcalf W.W."/>
        </authorList>
    </citation>
    <scope>NUCLEOTIDE SEQUENCE [LARGE SCALE GENOMIC DNA]</scope>
    <source>
        <strain evidence="8 9">S-6</strain>
    </source>
</reference>
<dbReference type="KEGG" id="mmj:MSMAS_2584"/>
<feature type="transmembrane region" description="Helical" evidence="6">
    <location>
        <begin position="290"/>
        <end position="310"/>
    </location>
</feature>
<dbReference type="GO" id="GO:0009246">
    <property type="term" value="P:enterobacterial common antigen biosynthetic process"/>
    <property type="evidence" value="ECO:0007669"/>
    <property type="project" value="TreeGrafter"/>
</dbReference>
<keyword evidence="4 6" id="KW-1133">Transmembrane helix</keyword>
<dbReference type="EMBL" id="CP009512">
    <property type="protein sequence ID" value="AKB65780.1"/>
    <property type="molecule type" value="Genomic_DNA"/>
</dbReference>
<feature type="transmembrane region" description="Helical" evidence="6">
    <location>
        <begin position="160"/>
        <end position="180"/>
    </location>
</feature>
<dbReference type="GO" id="GO:0016413">
    <property type="term" value="F:O-acetyltransferase activity"/>
    <property type="evidence" value="ECO:0007669"/>
    <property type="project" value="TreeGrafter"/>
</dbReference>
<evidence type="ECO:0000256" key="1">
    <source>
        <dbReference type="ARBA" id="ARBA00004651"/>
    </source>
</evidence>
<keyword evidence="3 6" id="KW-0812">Transmembrane</keyword>
<name>A0A0E3RLG7_METMZ</name>
<evidence type="ECO:0000256" key="6">
    <source>
        <dbReference type="SAM" id="Phobius"/>
    </source>
</evidence>
<dbReference type="GO" id="GO:0005886">
    <property type="term" value="C:plasma membrane"/>
    <property type="evidence" value="ECO:0007669"/>
    <property type="project" value="UniProtKB-SubCell"/>
</dbReference>
<dbReference type="PATRIC" id="fig|213585.10.peg.3260"/>
<dbReference type="AlphaFoldDB" id="A0A0E3RLG7"/>
<evidence type="ECO:0000256" key="4">
    <source>
        <dbReference type="ARBA" id="ARBA00022989"/>
    </source>
</evidence>
<keyword evidence="2" id="KW-1003">Cell membrane</keyword>
<dbReference type="GeneID" id="24840327"/>
<dbReference type="PANTHER" id="PTHR40074">
    <property type="entry name" value="O-ACETYLTRANSFERASE WECH"/>
    <property type="match status" value="1"/>
</dbReference>
<feature type="transmembrane region" description="Helical" evidence="6">
    <location>
        <begin position="97"/>
        <end position="118"/>
    </location>
</feature>
<evidence type="ECO:0000256" key="3">
    <source>
        <dbReference type="ARBA" id="ARBA00022692"/>
    </source>
</evidence>
<dbReference type="HOGENOM" id="CLU_862903_0_0_2"/>
<evidence type="ECO:0000313" key="8">
    <source>
        <dbReference type="EMBL" id="AKB65780.1"/>
    </source>
</evidence>
<dbReference type="Pfam" id="PF01757">
    <property type="entry name" value="Acyl_transf_3"/>
    <property type="match status" value="1"/>
</dbReference>
<dbReference type="InterPro" id="IPR002656">
    <property type="entry name" value="Acyl_transf_3_dom"/>
</dbReference>
<feature type="domain" description="Acyltransferase 3" evidence="7">
    <location>
        <begin position="15"/>
        <end position="346"/>
    </location>
</feature>
<evidence type="ECO:0000313" key="9">
    <source>
        <dbReference type="Proteomes" id="UP000033097"/>
    </source>
</evidence>
<evidence type="ECO:0000259" key="7">
    <source>
        <dbReference type="Pfam" id="PF01757"/>
    </source>
</evidence>
<comment type="subcellular location">
    <subcellularLocation>
        <location evidence="1">Cell membrane</location>
        <topology evidence="1">Multi-pass membrane protein</topology>
    </subcellularLocation>
</comment>